<gene>
    <name evidence="4" type="primary">Dwil\GK23233</name>
    <name evidence="4" type="ORF">Dwil_GK23233</name>
</gene>
<dbReference type="InterPro" id="IPR004046">
    <property type="entry name" value="GST_C"/>
</dbReference>
<evidence type="ECO:0000313" key="4">
    <source>
        <dbReference type="EMBL" id="EDW85745.1"/>
    </source>
</evidence>
<evidence type="ECO:0000259" key="3">
    <source>
        <dbReference type="PROSITE" id="PS50405"/>
    </source>
</evidence>
<dbReference type="Proteomes" id="UP000007798">
    <property type="component" value="Unassembled WGS sequence"/>
</dbReference>
<dbReference type="Gene3D" id="1.20.1050.10">
    <property type="match status" value="1"/>
</dbReference>
<evidence type="ECO:0000256" key="1">
    <source>
        <dbReference type="ARBA" id="ARBA00011738"/>
    </source>
</evidence>
<dbReference type="GO" id="GO:0004602">
    <property type="term" value="F:glutathione peroxidase activity"/>
    <property type="evidence" value="ECO:0007669"/>
    <property type="project" value="EnsemblMetazoa"/>
</dbReference>
<dbReference type="FunFam" id="3.40.30.10:FF:000034">
    <property type="entry name" value="glutathione S-transferase 1"/>
    <property type="match status" value="1"/>
</dbReference>
<dbReference type="FunFam" id="1.20.1050.10:FF:000007">
    <property type="entry name" value="Glutathione S-transferase 1-1"/>
    <property type="match status" value="1"/>
</dbReference>
<dbReference type="EMBL" id="CH964282">
    <property type="protein sequence ID" value="EDW85745.1"/>
    <property type="molecule type" value="Genomic_DNA"/>
</dbReference>
<dbReference type="STRING" id="7260.B4NN06"/>
<dbReference type="Gene3D" id="3.40.30.10">
    <property type="entry name" value="Glutaredoxin"/>
    <property type="match status" value="1"/>
</dbReference>
<dbReference type="CDD" id="cd03177">
    <property type="entry name" value="GST_C_Delta_Epsilon"/>
    <property type="match status" value="1"/>
</dbReference>
<dbReference type="AlphaFoldDB" id="B4NN06"/>
<evidence type="ECO:0000259" key="2">
    <source>
        <dbReference type="PROSITE" id="PS50404"/>
    </source>
</evidence>
<accession>B4NN06</accession>
<keyword evidence="5" id="KW-1185">Reference proteome</keyword>
<dbReference type="FunCoup" id="B4NN06">
    <property type="interactions" value="284"/>
</dbReference>
<comment type="subunit">
    <text evidence="1">Homodimer.</text>
</comment>
<evidence type="ECO:0008006" key="6">
    <source>
        <dbReference type="Google" id="ProtNLM"/>
    </source>
</evidence>
<dbReference type="SFLD" id="SFLDG01153">
    <property type="entry name" value="Main.4:_Theta-like"/>
    <property type="match status" value="1"/>
</dbReference>
<dbReference type="GO" id="GO:0004364">
    <property type="term" value="F:glutathione transferase activity"/>
    <property type="evidence" value="ECO:0007669"/>
    <property type="project" value="EnsemblMetazoa"/>
</dbReference>
<sequence>MVLILYGTETSPPVRAVLLTLRAMQLDYTFHQLDMQSGEHLDPAYLQKNPQHTIPMLEDDGGKYIWDSHAICGYLVNQYGQQPDGDLLYPKEPLQRAVVDQRLHFESGILFHTCFKQLQKLVFRENVTELPKEQIVELNEAYALLEQFLNDHSFMAGDHLTIADFSLVSTLSTLHLSYAPIQASKYPKLSSWLGRLSALPYYEEANLRGARQLADRVRAKLPKQFDKLWQKAFEDIKSGAGKQ</sequence>
<dbReference type="InterPro" id="IPR040079">
    <property type="entry name" value="Glutathione_S-Trfase"/>
</dbReference>
<dbReference type="GO" id="GO:0006749">
    <property type="term" value="P:glutathione metabolic process"/>
    <property type="evidence" value="ECO:0007669"/>
    <property type="project" value="EnsemblMetazoa"/>
</dbReference>
<dbReference type="SFLD" id="SFLDG00358">
    <property type="entry name" value="Main_(cytGST)"/>
    <property type="match status" value="1"/>
</dbReference>
<feature type="domain" description="GST N-terminal" evidence="2">
    <location>
        <begin position="1"/>
        <end position="83"/>
    </location>
</feature>
<dbReference type="SMR" id="B4NN06"/>
<dbReference type="SFLD" id="SFLDS00019">
    <property type="entry name" value="Glutathione_Transferase_(cytos"/>
    <property type="match status" value="1"/>
</dbReference>
<dbReference type="PANTHER" id="PTHR43969:SF4">
    <property type="entry name" value="FI01423P-RELATED"/>
    <property type="match status" value="1"/>
</dbReference>
<dbReference type="Pfam" id="PF14497">
    <property type="entry name" value="GST_C_3"/>
    <property type="match status" value="1"/>
</dbReference>
<feature type="domain" description="GST C-terminal" evidence="3">
    <location>
        <begin position="92"/>
        <end position="221"/>
    </location>
</feature>
<dbReference type="SUPFAM" id="SSF47616">
    <property type="entry name" value="GST C-terminal domain-like"/>
    <property type="match status" value="1"/>
</dbReference>
<evidence type="ECO:0000313" key="5">
    <source>
        <dbReference type="Proteomes" id="UP000007798"/>
    </source>
</evidence>
<dbReference type="SUPFAM" id="SSF52833">
    <property type="entry name" value="Thioredoxin-like"/>
    <property type="match status" value="1"/>
</dbReference>
<dbReference type="CDD" id="cd03045">
    <property type="entry name" value="GST_N_Delta_Epsilon"/>
    <property type="match status" value="1"/>
</dbReference>
<dbReference type="PhylomeDB" id="B4NN06"/>
<dbReference type="PROSITE" id="PS50405">
    <property type="entry name" value="GST_CTER"/>
    <property type="match status" value="1"/>
</dbReference>
<reference evidence="4 5" key="1">
    <citation type="journal article" date="2007" name="Nature">
        <title>Evolution of genes and genomes on the Drosophila phylogeny.</title>
        <authorList>
            <consortium name="Drosophila 12 Genomes Consortium"/>
            <person name="Clark A.G."/>
            <person name="Eisen M.B."/>
            <person name="Smith D.R."/>
            <person name="Bergman C.M."/>
            <person name="Oliver B."/>
            <person name="Markow T.A."/>
            <person name="Kaufman T.C."/>
            <person name="Kellis M."/>
            <person name="Gelbart W."/>
            <person name="Iyer V.N."/>
            <person name="Pollard D.A."/>
            <person name="Sackton T.B."/>
            <person name="Larracuente A.M."/>
            <person name="Singh N.D."/>
            <person name="Abad J.P."/>
            <person name="Abt D.N."/>
            <person name="Adryan B."/>
            <person name="Aguade M."/>
            <person name="Akashi H."/>
            <person name="Anderson W.W."/>
            <person name="Aquadro C.F."/>
            <person name="Ardell D.H."/>
            <person name="Arguello R."/>
            <person name="Artieri C.G."/>
            <person name="Barbash D.A."/>
            <person name="Barker D."/>
            <person name="Barsanti P."/>
            <person name="Batterham P."/>
            <person name="Batzoglou S."/>
            <person name="Begun D."/>
            <person name="Bhutkar A."/>
            <person name="Blanco E."/>
            <person name="Bosak S.A."/>
            <person name="Bradley R.K."/>
            <person name="Brand A.D."/>
            <person name="Brent M.R."/>
            <person name="Brooks A.N."/>
            <person name="Brown R.H."/>
            <person name="Butlin R.K."/>
            <person name="Caggese C."/>
            <person name="Calvi B.R."/>
            <person name="Bernardo de Carvalho A."/>
            <person name="Caspi A."/>
            <person name="Castrezana S."/>
            <person name="Celniker S.E."/>
            <person name="Chang J.L."/>
            <person name="Chapple C."/>
            <person name="Chatterji S."/>
            <person name="Chinwalla A."/>
            <person name="Civetta A."/>
            <person name="Clifton S.W."/>
            <person name="Comeron J.M."/>
            <person name="Costello J.C."/>
            <person name="Coyne J.A."/>
            <person name="Daub J."/>
            <person name="David R.G."/>
            <person name="Delcher A.L."/>
            <person name="Delehaunty K."/>
            <person name="Do C.B."/>
            <person name="Ebling H."/>
            <person name="Edwards K."/>
            <person name="Eickbush T."/>
            <person name="Evans J.D."/>
            <person name="Filipski A."/>
            <person name="Findeiss S."/>
            <person name="Freyhult E."/>
            <person name="Fulton L."/>
            <person name="Fulton R."/>
            <person name="Garcia A.C."/>
            <person name="Gardiner A."/>
            <person name="Garfield D.A."/>
            <person name="Garvin B.E."/>
            <person name="Gibson G."/>
            <person name="Gilbert D."/>
            <person name="Gnerre S."/>
            <person name="Godfrey J."/>
            <person name="Good R."/>
            <person name="Gotea V."/>
            <person name="Gravely B."/>
            <person name="Greenberg A.J."/>
            <person name="Griffiths-Jones S."/>
            <person name="Gross S."/>
            <person name="Guigo R."/>
            <person name="Gustafson E.A."/>
            <person name="Haerty W."/>
            <person name="Hahn M.W."/>
            <person name="Halligan D.L."/>
            <person name="Halpern A.L."/>
            <person name="Halter G.M."/>
            <person name="Han M.V."/>
            <person name="Heger A."/>
            <person name="Hillier L."/>
            <person name="Hinrichs A.S."/>
            <person name="Holmes I."/>
            <person name="Hoskins R.A."/>
            <person name="Hubisz M.J."/>
            <person name="Hultmark D."/>
            <person name="Huntley M.A."/>
            <person name="Jaffe D.B."/>
            <person name="Jagadeeshan S."/>
            <person name="Jeck W.R."/>
            <person name="Johnson J."/>
            <person name="Jones C.D."/>
            <person name="Jordan W.C."/>
            <person name="Karpen G.H."/>
            <person name="Kataoka E."/>
            <person name="Keightley P.D."/>
            <person name="Kheradpour P."/>
            <person name="Kirkness E.F."/>
            <person name="Koerich L.B."/>
            <person name="Kristiansen K."/>
            <person name="Kudrna D."/>
            <person name="Kulathinal R.J."/>
            <person name="Kumar S."/>
            <person name="Kwok R."/>
            <person name="Lander E."/>
            <person name="Langley C.H."/>
            <person name="Lapoint R."/>
            <person name="Lazzaro B.P."/>
            <person name="Lee S.J."/>
            <person name="Levesque L."/>
            <person name="Li R."/>
            <person name="Lin C.F."/>
            <person name="Lin M.F."/>
            <person name="Lindblad-Toh K."/>
            <person name="Llopart A."/>
            <person name="Long M."/>
            <person name="Low L."/>
            <person name="Lozovsky E."/>
            <person name="Lu J."/>
            <person name="Luo M."/>
            <person name="Machado C.A."/>
            <person name="Makalowski W."/>
            <person name="Marzo M."/>
            <person name="Matsuda M."/>
            <person name="Matzkin L."/>
            <person name="McAllister B."/>
            <person name="McBride C.S."/>
            <person name="McKernan B."/>
            <person name="McKernan K."/>
            <person name="Mendez-Lago M."/>
            <person name="Minx P."/>
            <person name="Mollenhauer M.U."/>
            <person name="Montooth K."/>
            <person name="Mount S.M."/>
            <person name="Mu X."/>
            <person name="Myers E."/>
            <person name="Negre B."/>
            <person name="Newfeld S."/>
            <person name="Nielsen R."/>
            <person name="Noor M.A."/>
            <person name="O'Grady P."/>
            <person name="Pachter L."/>
            <person name="Papaceit M."/>
            <person name="Parisi M.J."/>
            <person name="Parisi M."/>
            <person name="Parts L."/>
            <person name="Pedersen J.S."/>
            <person name="Pesole G."/>
            <person name="Phillippy A.M."/>
            <person name="Ponting C.P."/>
            <person name="Pop M."/>
            <person name="Porcelli D."/>
            <person name="Powell J.R."/>
            <person name="Prohaska S."/>
            <person name="Pruitt K."/>
            <person name="Puig M."/>
            <person name="Quesneville H."/>
            <person name="Ram K.R."/>
            <person name="Rand D."/>
            <person name="Rasmussen M.D."/>
            <person name="Reed L.K."/>
            <person name="Reenan R."/>
            <person name="Reily A."/>
            <person name="Remington K.A."/>
            <person name="Rieger T.T."/>
            <person name="Ritchie M.G."/>
            <person name="Robin C."/>
            <person name="Rogers Y.H."/>
            <person name="Rohde C."/>
            <person name="Rozas J."/>
            <person name="Rubenfield M.J."/>
            <person name="Ruiz A."/>
            <person name="Russo S."/>
            <person name="Salzberg S.L."/>
            <person name="Sanchez-Gracia A."/>
            <person name="Saranga D.J."/>
            <person name="Sato H."/>
            <person name="Schaeffer S.W."/>
            <person name="Schatz M.C."/>
            <person name="Schlenke T."/>
            <person name="Schwartz R."/>
            <person name="Segarra C."/>
            <person name="Singh R.S."/>
            <person name="Sirot L."/>
            <person name="Sirota M."/>
            <person name="Sisneros N.B."/>
            <person name="Smith C.D."/>
            <person name="Smith T.F."/>
            <person name="Spieth J."/>
            <person name="Stage D.E."/>
            <person name="Stark A."/>
            <person name="Stephan W."/>
            <person name="Strausberg R.L."/>
            <person name="Strempel S."/>
            <person name="Sturgill D."/>
            <person name="Sutton G."/>
            <person name="Sutton G.G."/>
            <person name="Tao W."/>
            <person name="Teichmann S."/>
            <person name="Tobari Y.N."/>
            <person name="Tomimura Y."/>
            <person name="Tsolas J.M."/>
            <person name="Valente V.L."/>
            <person name="Venter E."/>
            <person name="Venter J.C."/>
            <person name="Vicario S."/>
            <person name="Vieira F.G."/>
            <person name="Vilella A.J."/>
            <person name="Villasante A."/>
            <person name="Walenz B."/>
            <person name="Wang J."/>
            <person name="Wasserman M."/>
            <person name="Watts T."/>
            <person name="Wilson D."/>
            <person name="Wilson R.K."/>
            <person name="Wing R.A."/>
            <person name="Wolfner M.F."/>
            <person name="Wong A."/>
            <person name="Wong G.K."/>
            <person name="Wu C.I."/>
            <person name="Wu G."/>
            <person name="Yamamoto D."/>
            <person name="Yang H.P."/>
            <person name="Yang S.P."/>
            <person name="Yorke J.A."/>
            <person name="Yoshida K."/>
            <person name="Zdobnov E."/>
            <person name="Zhang P."/>
            <person name="Zhang Y."/>
            <person name="Zimin A.V."/>
            <person name="Baldwin J."/>
            <person name="Abdouelleil A."/>
            <person name="Abdulkadir J."/>
            <person name="Abebe A."/>
            <person name="Abera B."/>
            <person name="Abreu J."/>
            <person name="Acer S.C."/>
            <person name="Aftuck L."/>
            <person name="Alexander A."/>
            <person name="An P."/>
            <person name="Anderson E."/>
            <person name="Anderson S."/>
            <person name="Arachi H."/>
            <person name="Azer M."/>
            <person name="Bachantsang P."/>
            <person name="Barry A."/>
            <person name="Bayul T."/>
            <person name="Berlin A."/>
            <person name="Bessette D."/>
            <person name="Bloom T."/>
            <person name="Blye J."/>
            <person name="Boguslavskiy L."/>
            <person name="Bonnet C."/>
            <person name="Boukhgalter B."/>
            <person name="Bourzgui I."/>
            <person name="Brown A."/>
            <person name="Cahill P."/>
            <person name="Channer S."/>
            <person name="Cheshatsang Y."/>
            <person name="Chuda L."/>
            <person name="Citroen M."/>
            <person name="Collymore A."/>
            <person name="Cooke P."/>
            <person name="Costello M."/>
            <person name="D'Aco K."/>
            <person name="Daza R."/>
            <person name="De Haan G."/>
            <person name="DeGray S."/>
            <person name="DeMaso C."/>
            <person name="Dhargay N."/>
            <person name="Dooley K."/>
            <person name="Dooley E."/>
            <person name="Doricent M."/>
            <person name="Dorje P."/>
            <person name="Dorjee K."/>
            <person name="Dupes A."/>
            <person name="Elong R."/>
            <person name="Falk J."/>
            <person name="Farina A."/>
            <person name="Faro S."/>
            <person name="Ferguson D."/>
            <person name="Fisher S."/>
            <person name="Foley C.D."/>
            <person name="Franke A."/>
            <person name="Friedrich D."/>
            <person name="Gadbois L."/>
            <person name="Gearin G."/>
            <person name="Gearin C.R."/>
            <person name="Giannoukos G."/>
            <person name="Goode T."/>
            <person name="Graham J."/>
            <person name="Grandbois E."/>
            <person name="Grewal S."/>
            <person name="Gyaltsen K."/>
            <person name="Hafez N."/>
            <person name="Hagos B."/>
            <person name="Hall J."/>
            <person name="Henson C."/>
            <person name="Hollinger A."/>
            <person name="Honan T."/>
            <person name="Huard M.D."/>
            <person name="Hughes L."/>
            <person name="Hurhula B."/>
            <person name="Husby M.E."/>
            <person name="Kamat A."/>
            <person name="Kanga B."/>
            <person name="Kashin S."/>
            <person name="Khazanovich D."/>
            <person name="Kisner P."/>
            <person name="Lance K."/>
            <person name="Lara M."/>
            <person name="Lee W."/>
            <person name="Lennon N."/>
            <person name="Letendre F."/>
            <person name="LeVine R."/>
            <person name="Lipovsky A."/>
            <person name="Liu X."/>
            <person name="Liu J."/>
            <person name="Liu S."/>
            <person name="Lokyitsang T."/>
            <person name="Lokyitsang Y."/>
            <person name="Lubonja R."/>
            <person name="Lui A."/>
            <person name="MacDonald P."/>
            <person name="Magnisalis V."/>
            <person name="Maru K."/>
            <person name="Matthews C."/>
            <person name="McCusker W."/>
            <person name="McDonough S."/>
            <person name="Mehta T."/>
            <person name="Meldrim J."/>
            <person name="Meneus L."/>
            <person name="Mihai O."/>
            <person name="Mihalev A."/>
            <person name="Mihova T."/>
            <person name="Mittelman R."/>
            <person name="Mlenga V."/>
            <person name="Montmayeur A."/>
            <person name="Mulrain L."/>
            <person name="Navidi A."/>
            <person name="Naylor J."/>
            <person name="Negash T."/>
            <person name="Nguyen T."/>
            <person name="Nguyen N."/>
            <person name="Nicol R."/>
            <person name="Norbu C."/>
            <person name="Norbu N."/>
            <person name="Novod N."/>
            <person name="O'Neill B."/>
            <person name="Osman S."/>
            <person name="Markiewicz E."/>
            <person name="Oyono O.L."/>
            <person name="Patti C."/>
            <person name="Phunkhang P."/>
            <person name="Pierre F."/>
            <person name="Priest M."/>
            <person name="Raghuraman S."/>
            <person name="Rege F."/>
            <person name="Reyes R."/>
            <person name="Rise C."/>
            <person name="Rogov P."/>
            <person name="Ross K."/>
            <person name="Ryan E."/>
            <person name="Settipalli S."/>
            <person name="Shea T."/>
            <person name="Sherpa N."/>
            <person name="Shi L."/>
            <person name="Shih D."/>
            <person name="Sparrow T."/>
            <person name="Spaulding J."/>
            <person name="Stalker J."/>
            <person name="Stange-Thomann N."/>
            <person name="Stavropoulos S."/>
            <person name="Stone C."/>
            <person name="Strader C."/>
            <person name="Tesfaye S."/>
            <person name="Thomson T."/>
            <person name="Thoulutsang Y."/>
            <person name="Thoulutsang D."/>
            <person name="Topham K."/>
            <person name="Topping I."/>
            <person name="Tsamla T."/>
            <person name="Vassiliev H."/>
            <person name="Vo A."/>
            <person name="Wangchuk T."/>
            <person name="Wangdi T."/>
            <person name="Weiand M."/>
            <person name="Wilkinson J."/>
            <person name="Wilson A."/>
            <person name="Yadav S."/>
            <person name="Young G."/>
            <person name="Yu Q."/>
            <person name="Zembek L."/>
            <person name="Zhong D."/>
            <person name="Zimmer A."/>
            <person name="Zwirko Z."/>
            <person name="Jaffe D.B."/>
            <person name="Alvarez P."/>
            <person name="Brockman W."/>
            <person name="Butler J."/>
            <person name="Chin C."/>
            <person name="Gnerre S."/>
            <person name="Grabherr M."/>
            <person name="Kleber M."/>
            <person name="Mauceli E."/>
            <person name="MacCallum I."/>
        </authorList>
    </citation>
    <scope>NUCLEOTIDE SEQUENCE [LARGE SCALE GENOMIC DNA]</scope>
    <source>
        <strain evidence="5">Tucson 14030-0811.24</strain>
    </source>
</reference>
<dbReference type="InterPro" id="IPR036249">
    <property type="entry name" value="Thioredoxin-like_sf"/>
</dbReference>
<dbReference type="PANTHER" id="PTHR43969">
    <property type="entry name" value="GLUTATHIONE S TRANSFERASE D10, ISOFORM A-RELATED"/>
    <property type="match status" value="1"/>
</dbReference>
<dbReference type="InterPro" id="IPR004045">
    <property type="entry name" value="Glutathione_S-Trfase_N"/>
</dbReference>
<protein>
    <recommendedName>
        <fullName evidence="6">Glutathione transferase</fullName>
    </recommendedName>
</protein>
<dbReference type="Pfam" id="PF13417">
    <property type="entry name" value="GST_N_3"/>
    <property type="match status" value="1"/>
</dbReference>
<dbReference type="eggNOG" id="KOG0867">
    <property type="taxonomic scope" value="Eukaryota"/>
</dbReference>
<dbReference type="InParanoid" id="B4NN06"/>
<organism evidence="4 5">
    <name type="scientific">Drosophila willistoni</name>
    <name type="common">Fruit fly</name>
    <dbReference type="NCBI Taxonomy" id="7260"/>
    <lineage>
        <taxon>Eukaryota</taxon>
        <taxon>Metazoa</taxon>
        <taxon>Ecdysozoa</taxon>
        <taxon>Arthropoda</taxon>
        <taxon>Hexapoda</taxon>
        <taxon>Insecta</taxon>
        <taxon>Pterygota</taxon>
        <taxon>Neoptera</taxon>
        <taxon>Endopterygota</taxon>
        <taxon>Diptera</taxon>
        <taxon>Brachycera</taxon>
        <taxon>Muscomorpha</taxon>
        <taxon>Ephydroidea</taxon>
        <taxon>Drosophilidae</taxon>
        <taxon>Drosophila</taxon>
        <taxon>Sophophora</taxon>
    </lineage>
</organism>
<proteinExistence type="predicted"/>
<dbReference type="OMA" id="QGEKWMD"/>
<dbReference type="InterPro" id="IPR010987">
    <property type="entry name" value="Glutathione-S-Trfase_C-like"/>
</dbReference>
<dbReference type="InterPro" id="IPR036282">
    <property type="entry name" value="Glutathione-S-Trfase_C_sf"/>
</dbReference>
<name>B4NN06_DROWI</name>
<dbReference type="HOGENOM" id="CLU_011226_2_1_1"/>
<dbReference type="OrthoDB" id="2309723at2759"/>
<dbReference type="PROSITE" id="PS50404">
    <property type="entry name" value="GST_NTER"/>
    <property type="match status" value="1"/>
</dbReference>
<dbReference type="KEGG" id="dwi:6652303"/>